<evidence type="ECO:0000313" key="3">
    <source>
        <dbReference type="Proteomes" id="UP000184465"/>
    </source>
</evidence>
<evidence type="ECO:0000256" key="1">
    <source>
        <dbReference type="SAM" id="Phobius"/>
    </source>
</evidence>
<dbReference type="AlphaFoldDB" id="A0A1M6PXV8"/>
<evidence type="ECO:0000313" key="2">
    <source>
        <dbReference type="EMBL" id="SHK12760.1"/>
    </source>
</evidence>
<accession>A0A1M6PXV8</accession>
<feature type="transmembrane region" description="Helical" evidence="1">
    <location>
        <begin position="6"/>
        <end position="25"/>
    </location>
</feature>
<keyword evidence="1" id="KW-1133">Transmembrane helix</keyword>
<dbReference type="Pfam" id="PF04463">
    <property type="entry name" value="2-thiour_desulf"/>
    <property type="match status" value="1"/>
</dbReference>
<keyword evidence="1" id="KW-0812">Transmembrane</keyword>
<name>A0A1M6PXV8_PARC5</name>
<dbReference type="STRING" id="1121301.SAMN02745912_02334"/>
<reference evidence="2 3" key="1">
    <citation type="submission" date="2016-11" db="EMBL/GenBank/DDBJ databases">
        <authorList>
            <person name="Jaros S."/>
            <person name="Januszkiewicz K."/>
            <person name="Wedrychowicz H."/>
        </authorList>
    </citation>
    <scope>NUCLEOTIDE SEQUENCE [LARGE SCALE GENOMIC DNA]</scope>
    <source>
        <strain evidence="2 3">DSM 15212</strain>
    </source>
</reference>
<gene>
    <name evidence="2" type="ORF">SAMN02745912_02334</name>
</gene>
<dbReference type="PANTHER" id="PTHR30087:SF1">
    <property type="entry name" value="HYPOTHETICAL CYTOSOLIC PROTEIN"/>
    <property type="match status" value="1"/>
</dbReference>
<proteinExistence type="predicted"/>
<sequence>MIAYEVIYVILISACLLGLNCRYNGGNNLDKELMKYLKDKEYVIACPEQLGGLPTPRNPSEIVFGDGKEVLDGKSRVKDNKGQDVTMSFIKGARETLKIAKLYNVKTAILKEKSPSCGNVAIYDGSFCGKLKEGSGITAELLKQNGILVFNENNYKENI</sequence>
<dbReference type="EMBL" id="FRAG01000028">
    <property type="protein sequence ID" value="SHK12760.1"/>
    <property type="molecule type" value="Genomic_DNA"/>
</dbReference>
<dbReference type="Proteomes" id="UP000184465">
    <property type="component" value="Unassembled WGS sequence"/>
</dbReference>
<protein>
    <submittedName>
        <fullName evidence="2">Uncharacterized conserved protein YbbK, DUF523 family</fullName>
    </submittedName>
</protein>
<dbReference type="PANTHER" id="PTHR30087">
    <property type="entry name" value="INNER MEMBRANE PROTEIN"/>
    <property type="match status" value="1"/>
</dbReference>
<organism evidence="2 3">
    <name type="scientific">Paramaledivibacter caminithermalis (strain DSM 15212 / CIP 107654 / DViRD3)</name>
    <name type="common">Clostridium caminithermale</name>
    <dbReference type="NCBI Taxonomy" id="1121301"/>
    <lineage>
        <taxon>Bacteria</taxon>
        <taxon>Bacillati</taxon>
        <taxon>Bacillota</taxon>
        <taxon>Clostridia</taxon>
        <taxon>Peptostreptococcales</taxon>
        <taxon>Caminicellaceae</taxon>
        <taxon>Paramaledivibacter</taxon>
    </lineage>
</organism>
<keyword evidence="3" id="KW-1185">Reference proteome</keyword>
<keyword evidence="1" id="KW-0472">Membrane</keyword>
<dbReference type="InterPro" id="IPR007553">
    <property type="entry name" value="2-thiour_desulf"/>
</dbReference>